<accession>A0A7R9CB75</accession>
<reference evidence="1" key="1">
    <citation type="submission" date="2020-11" db="EMBL/GenBank/DDBJ databases">
        <authorList>
            <person name="Tran Van P."/>
        </authorList>
    </citation>
    <scope>NUCLEOTIDE SEQUENCE</scope>
</reference>
<organism evidence="1">
    <name type="scientific">Timema cristinae</name>
    <name type="common">Walking stick</name>
    <dbReference type="NCBI Taxonomy" id="61476"/>
    <lineage>
        <taxon>Eukaryota</taxon>
        <taxon>Metazoa</taxon>
        <taxon>Ecdysozoa</taxon>
        <taxon>Arthropoda</taxon>
        <taxon>Hexapoda</taxon>
        <taxon>Insecta</taxon>
        <taxon>Pterygota</taxon>
        <taxon>Neoptera</taxon>
        <taxon>Polyneoptera</taxon>
        <taxon>Phasmatodea</taxon>
        <taxon>Timematodea</taxon>
        <taxon>Timematoidea</taxon>
        <taxon>Timematidae</taxon>
        <taxon>Timema</taxon>
    </lineage>
</organism>
<protein>
    <submittedName>
        <fullName evidence="1">Uncharacterized protein</fullName>
    </submittedName>
</protein>
<sequence>MYDTSSEQSVEGQRGSEVELFDVQRVRCADHTTPSIHKCWHYPRQHAVAIRLSETLAFIQLNKEETLAFVQLNKAETLVFNPLNKAETLAFVQLNKAETPAFVQLNKAETLNIQASVIKKRLIPPTTPEKAGWAGVYEGPGEGCCQEGGMGIGSHKDPSRDLMIQHIPFLTNCQND</sequence>
<dbReference type="EMBL" id="OC316670">
    <property type="protein sequence ID" value="CAD7393211.1"/>
    <property type="molecule type" value="Genomic_DNA"/>
</dbReference>
<evidence type="ECO:0000313" key="1">
    <source>
        <dbReference type="EMBL" id="CAD7393211.1"/>
    </source>
</evidence>
<name>A0A7R9CB75_TIMCR</name>
<proteinExistence type="predicted"/>
<gene>
    <name evidence="1" type="ORF">TCEB3V08_LOCUS1193</name>
</gene>
<dbReference type="AlphaFoldDB" id="A0A7R9CB75"/>